<proteinExistence type="predicted"/>
<evidence type="ECO:0000313" key="2">
    <source>
        <dbReference type="EMBL" id="GGF08124.1"/>
    </source>
</evidence>
<dbReference type="STRING" id="1434701.SAMN05443634_10338"/>
<dbReference type="OrthoDB" id="1252924at2"/>
<sequence>MYKNILYLFTLISITLNAQIGVNTSAPQGVFHVNSNTASDPNNNNKTDDVIISNTGNVGIGLINPATKLDIKTNGTVSTPIPGIKIVDGNQADGRVLHTDANGVGTWEDIVLFNKTPIVGTFSWAADTNLGNNNFNSISSISLTPGTHMIYIKLHVLTTATNGYFRTYVGTKNLGTNNSNAGGETPIFGSTNFQPFIGKDFEMTQSFVYTNTTSNNITIYFNVQSDVTTIQHSRYTYDNPTAYKGVNLMENYFFSIPAN</sequence>
<reference evidence="2" key="1">
    <citation type="journal article" date="2014" name="Int. J. Syst. Evol. Microbiol.">
        <title>Complete genome of a new Firmicutes species belonging to the dominant human colonic microbiota ('Ruminococcus bicirculans') reveals two chromosomes and a selective capacity to utilize plant glucans.</title>
        <authorList>
            <consortium name="NISC Comparative Sequencing Program"/>
            <person name="Wegmann U."/>
            <person name="Louis P."/>
            <person name="Goesmann A."/>
            <person name="Henrissat B."/>
            <person name="Duncan S.H."/>
            <person name="Flint H.J."/>
        </authorList>
    </citation>
    <scope>NUCLEOTIDE SEQUENCE</scope>
    <source>
        <strain evidence="2">CGMCC 1.12707</strain>
    </source>
</reference>
<dbReference type="EMBL" id="FRBH01000003">
    <property type="protein sequence ID" value="SHK72081.1"/>
    <property type="molecule type" value="Genomic_DNA"/>
</dbReference>
<feature type="chain" id="PRO_5009921451" evidence="1">
    <location>
        <begin position="19"/>
        <end position="259"/>
    </location>
</feature>
<dbReference type="RefSeq" id="WP_072929912.1">
    <property type="nucleotide sequence ID" value="NZ_BMFL01000020.1"/>
</dbReference>
<dbReference type="EMBL" id="BMFL01000020">
    <property type="protein sequence ID" value="GGF08124.1"/>
    <property type="molecule type" value="Genomic_DNA"/>
</dbReference>
<organism evidence="3 4">
    <name type="scientific">Chishuiella changwenlii</name>
    <dbReference type="NCBI Taxonomy" id="1434701"/>
    <lineage>
        <taxon>Bacteria</taxon>
        <taxon>Pseudomonadati</taxon>
        <taxon>Bacteroidota</taxon>
        <taxon>Flavobacteriia</taxon>
        <taxon>Flavobacteriales</taxon>
        <taxon>Weeksellaceae</taxon>
        <taxon>Chishuiella</taxon>
    </lineage>
</organism>
<keyword evidence="1" id="KW-0732">Signal</keyword>
<reference evidence="3" key="2">
    <citation type="submission" date="2016-11" db="EMBL/GenBank/DDBJ databases">
        <authorList>
            <person name="Jaros S."/>
            <person name="Januszkiewicz K."/>
            <person name="Wedrychowicz H."/>
        </authorList>
    </citation>
    <scope>NUCLEOTIDE SEQUENCE [LARGE SCALE GENOMIC DNA]</scope>
    <source>
        <strain evidence="3">DSM 27989</strain>
    </source>
</reference>
<dbReference type="Proteomes" id="UP000650994">
    <property type="component" value="Unassembled WGS sequence"/>
</dbReference>
<dbReference type="AlphaFoldDB" id="A0A1M6USI2"/>
<evidence type="ECO:0000313" key="4">
    <source>
        <dbReference type="Proteomes" id="UP000184120"/>
    </source>
</evidence>
<reference evidence="4" key="3">
    <citation type="submission" date="2016-11" db="EMBL/GenBank/DDBJ databases">
        <authorList>
            <person name="Varghese N."/>
            <person name="Submissions S."/>
        </authorList>
    </citation>
    <scope>NUCLEOTIDE SEQUENCE [LARGE SCALE GENOMIC DNA]</scope>
    <source>
        <strain evidence="4">DSM 27989</strain>
    </source>
</reference>
<evidence type="ECO:0000313" key="5">
    <source>
        <dbReference type="Proteomes" id="UP000650994"/>
    </source>
</evidence>
<name>A0A1M6USI2_9FLAO</name>
<keyword evidence="5" id="KW-1185">Reference proteome</keyword>
<protein>
    <submittedName>
        <fullName evidence="3">Uncharacterized protein</fullName>
    </submittedName>
</protein>
<dbReference type="Proteomes" id="UP000184120">
    <property type="component" value="Unassembled WGS sequence"/>
</dbReference>
<reference evidence="2" key="5">
    <citation type="submission" date="2024-05" db="EMBL/GenBank/DDBJ databases">
        <authorList>
            <person name="Sun Q."/>
            <person name="Zhou Y."/>
        </authorList>
    </citation>
    <scope>NUCLEOTIDE SEQUENCE</scope>
    <source>
        <strain evidence="2">CGMCC 1.12707</strain>
    </source>
</reference>
<evidence type="ECO:0000313" key="3">
    <source>
        <dbReference type="EMBL" id="SHK72081.1"/>
    </source>
</evidence>
<feature type="signal peptide" evidence="1">
    <location>
        <begin position="1"/>
        <end position="18"/>
    </location>
</feature>
<accession>A0A1M6USI2</accession>
<evidence type="ECO:0000256" key="1">
    <source>
        <dbReference type="SAM" id="SignalP"/>
    </source>
</evidence>
<reference evidence="5" key="4">
    <citation type="journal article" date="2019" name="Int. J. Syst. Evol. Microbiol.">
        <title>The Global Catalogue of Microorganisms (GCM) 10K type strain sequencing project: providing services to taxonomists for standard genome sequencing and annotation.</title>
        <authorList>
            <consortium name="The Broad Institute Genomics Platform"/>
            <consortium name="The Broad Institute Genome Sequencing Center for Infectious Disease"/>
            <person name="Wu L."/>
            <person name="Ma J."/>
        </authorList>
    </citation>
    <scope>NUCLEOTIDE SEQUENCE [LARGE SCALE GENOMIC DNA]</scope>
    <source>
        <strain evidence="5">CGMCC 1.12707</strain>
    </source>
</reference>
<gene>
    <name evidence="2" type="ORF">GCM10010984_26670</name>
    <name evidence="3" type="ORF">SAMN05443634_10338</name>
</gene>